<gene>
    <name evidence="1" type="ORF">DYB25_008032</name>
    <name evidence="5" type="ORF">DYB26_008662</name>
    <name evidence="4" type="ORF">DYB30_009719</name>
    <name evidence="2" type="ORF">DYB34_008758</name>
    <name evidence="3" type="ORF">DYB38_005355</name>
</gene>
<dbReference type="EMBL" id="QUTC01007653">
    <property type="protein sequence ID" value="RHY46922.1"/>
    <property type="molecule type" value="Genomic_DNA"/>
</dbReference>
<dbReference type="VEuPathDB" id="FungiDB:H257_17915"/>
<organism evidence="4 8">
    <name type="scientific">Aphanomyces astaci</name>
    <name type="common">Crayfish plague agent</name>
    <dbReference type="NCBI Taxonomy" id="112090"/>
    <lineage>
        <taxon>Eukaryota</taxon>
        <taxon>Sar</taxon>
        <taxon>Stramenopiles</taxon>
        <taxon>Oomycota</taxon>
        <taxon>Saprolegniomycetes</taxon>
        <taxon>Saprolegniales</taxon>
        <taxon>Verrucalvaceae</taxon>
        <taxon>Aphanomyces</taxon>
    </lineage>
</organism>
<dbReference type="Proteomes" id="UP000266239">
    <property type="component" value="Unassembled WGS sequence"/>
</dbReference>
<dbReference type="InterPro" id="IPR036423">
    <property type="entry name" value="SOD-like_Cu/Zn_dom_sf"/>
</dbReference>
<dbReference type="AlphaFoldDB" id="A0A397D7C6"/>
<evidence type="ECO:0000313" key="6">
    <source>
        <dbReference type="Proteomes" id="UP000265716"/>
    </source>
</evidence>
<evidence type="ECO:0000313" key="4">
    <source>
        <dbReference type="EMBL" id="RHY60094.1"/>
    </source>
</evidence>
<dbReference type="EMBL" id="QUTD01005698">
    <property type="protein sequence ID" value="RHY60094.1"/>
    <property type="molecule type" value="Genomic_DNA"/>
</dbReference>
<dbReference type="EMBL" id="QUTF01017398">
    <property type="protein sequence ID" value="RHZ04385.1"/>
    <property type="molecule type" value="Genomic_DNA"/>
</dbReference>
<evidence type="ECO:0000313" key="3">
    <source>
        <dbReference type="EMBL" id="RHY46922.1"/>
    </source>
</evidence>
<dbReference type="Proteomes" id="UP000283543">
    <property type="component" value="Unassembled WGS sequence"/>
</dbReference>
<name>A0A397D7C6_APHAT</name>
<dbReference type="Gene3D" id="2.60.40.200">
    <property type="entry name" value="Superoxide dismutase, copper/zinc binding domain"/>
    <property type="match status" value="1"/>
</dbReference>
<evidence type="ECO:0000313" key="7">
    <source>
        <dbReference type="Proteomes" id="UP000266239"/>
    </source>
</evidence>
<protein>
    <submittedName>
        <fullName evidence="4">Uncharacterized protein</fullName>
    </submittedName>
</protein>
<evidence type="ECO:0000313" key="10">
    <source>
        <dbReference type="Proteomes" id="UP000286510"/>
    </source>
</evidence>
<reference evidence="6 7" key="1">
    <citation type="submission" date="2018-08" db="EMBL/GenBank/DDBJ databases">
        <title>Aphanomyces genome sequencing and annotation.</title>
        <authorList>
            <person name="Minardi D."/>
            <person name="Oidtmann B."/>
            <person name="Van Der Giezen M."/>
            <person name="Studholme D.J."/>
        </authorList>
    </citation>
    <scope>NUCLEOTIDE SEQUENCE [LARGE SCALE GENOMIC DNA]</scope>
    <source>
        <strain evidence="4 8">D2</strain>
        <strain evidence="5 10">FDL457</strain>
        <strain evidence="3 6">SA</strain>
        <strain evidence="2 9">Si</strain>
        <strain evidence="1 7">Yx</strain>
    </source>
</reference>
<evidence type="ECO:0000313" key="5">
    <source>
        <dbReference type="EMBL" id="RHZ04385.1"/>
    </source>
</evidence>
<dbReference type="Proteomes" id="UP000266643">
    <property type="component" value="Unassembled WGS sequence"/>
</dbReference>
<dbReference type="EMBL" id="QUTA01006577">
    <property type="protein sequence ID" value="RHY10510.1"/>
    <property type="molecule type" value="Genomic_DNA"/>
</dbReference>
<accession>A0A397D7C6</accession>
<evidence type="ECO:0000313" key="9">
    <source>
        <dbReference type="Proteomes" id="UP000283543"/>
    </source>
</evidence>
<sequence length="236" mass="24544">MSIISPVSATVVYTFDPTTSGGVAGTITTLVSASSTVITADLDVAKANWTALNAADGNCTNVTVTEYTWHIHTKWDNPGKASELTAGCSLAKTANHFDPDFACGPNSDNIKELKCANKTYGCNTTSYANVPGVCEKGDLSGKLGKMKAVSGKISATWTDKGNYPTVAEHKDTWNIVLHAVCGSATPRFVCANGKLLKDTVSSQPTTAATTQQPSSAISIKASLLATAGVLFLSAFL</sequence>
<evidence type="ECO:0000313" key="2">
    <source>
        <dbReference type="EMBL" id="RHY41972.1"/>
    </source>
</evidence>
<evidence type="ECO:0000313" key="8">
    <source>
        <dbReference type="Proteomes" id="UP000266643"/>
    </source>
</evidence>
<evidence type="ECO:0000313" key="1">
    <source>
        <dbReference type="EMBL" id="RHY10510.1"/>
    </source>
</evidence>
<dbReference type="EMBL" id="QUTB01008622">
    <property type="protein sequence ID" value="RHY41972.1"/>
    <property type="molecule type" value="Genomic_DNA"/>
</dbReference>
<dbReference type="Proteomes" id="UP000286510">
    <property type="component" value="Unassembled WGS sequence"/>
</dbReference>
<proteinExistence type="predicted"/>
<dbReference type="Proteomes" id="UP000265716">
    <property type="component" value="Unassembled WGS sequence"/>
</dbReference>
<comment type="caution">
    <text evidence="4">The sequence shown here is derived from an EMBL/GenBank/DDBJ whole genome shotgun (WGS) entry which is preliminary data.</text>
</comment>
<dbReference type="GO" id="GO:0046872">
    <property type="term" value="F:metal ion binding"/>
    <property type="evidence" value="ECO:0007669"/>
    <property type="project" value="InterPro"/>
</dbReference>
<dbReference type="GO" id="GO:0006801">
    <property type="term" value="P:superoxide metabolic process"/>
    <property type="evidence" value="ECO:0007669"/>
    <property type="project" value="InterPro"/>
</dbReference>